<sequence>MMHPLHAFSLGMRLARLGFDSQIVIAERLSLMSRGDAGAGAEAVRMVSEKMLAAGEVHARLAQAAASGRLEQVGPEIIAMYGRKVGANRRRLARKRPK</sequence>
<evidence type="ECO:0000313" key="1">
    <source>
        <dbReference type="EMBL" id="MDQ0513016.1"/>
    </source>
</evidence>
<proteinExistence type="predicted"/>
<comment type="caution">
    <text evidence="1">The sequence shown here is derived from an EMBL/GenBank/DDBJ whole genome shotgun (WGS) entry which is preliminary data.</text>
</comment>
<dbReference type="EMBL" id="JAUSVR010000020">
    <property type="protein sequence ID" value="MDQ0513016.1"/>
    <property type="molecule type" value="Genomic_DNA"/>
</dbReference>
<gene>
    <name evidence="1" type="ORF">QOZ99_003932</name>
</gene>
<name>A0ABU0LWE1_9HYPH</name>
<dbReference type="RefSeq" id="WP_306891664.1">
    <property type="nucleotide sequence ID" value="NZ_JAUSVR010000020.1"/>
</dbReference>
<evidence type="ECO:0000313" key="2">
    <source>
        <dbReference type="Proteomes" id="UP001235094"/>
    </source>
</evidence>
<evidence type="ECO:0008006" key="3">
    <source>
        <dbReference type="Google" id="ProtNLM"/>
    </source>
</evidence>
<accession>A0ABU0LWE1</accession>
<organism evidence="1 2">
    <name type="scientific">Ancylobacter amanitiformis</name>
    <dbReference type="NCBI Taxonomy" id="217069"/>
    <lineage>
        <taxon>Bacteria</taxon>
        <taxon>Pseudomonadati</taxon>
        <taxon>Pseudomonadota</taxon>
        <taxon>Alphaproteobacteria</taxon>
        <taxon>Hyphomicrobiales</taxon>
        <taxon>Xanthobacteraceae</taxon>
        <taxon>Ancylobacter</taxon>
    </lineage>
</organism>
<keyword evidence="2" id="KW-1185">Reference proteome</keyword>
<reference evidence="1 2" key="1">
    <citation type="submission" date="2023-07" db="EMBL/GenBank/DDBJ databases">
        <title>Genomic Encyclopedia of Type Strains, Phase IV (KMG-IV): sequencing the most valuable type-strain genomes for metagenomic binning, comparative biology and taxonomic classification.</title>
        <authorList>
            <person name="Goeker M."/>
        </authorList>
    </citation>
    <scope>NUCLEOTIDE SEQUENCE [LARGE SCALE GENOMIC DNA]</scope>
    <source>
        <strain evidence="1 2">DSM 15561</strain>
    </source>
</reference>
<protein>
    <recommendedName>
        <fullName evidence="3">Antibiotic ABC transporter</fullName>
    </recommendedName>
</protein>
<dbReference type="Proteomes" id="UP001235094">
    <property type="component" value="Unassembled WGS sequence"/>
</dbReference>